<dbReference type="AlphaFoldDB" id="A0A8J3N650"/>
<evidence type="ECO:0000256" key="1">
    <source>
        <dbReference type="SAM" id="Phobius"/>
    </source>
</evidence>
<organism evidence="2 3">
    <name type="scientific">Reticulibacter mediterranei</name>
    <dbReference type="NCBI Taxonomy" id="2778369"/>
    <lineage>
        <taxon>Bacteria</taxon>
        <taxon>Bacillati</taxon>
        <taxon>Chloroflexota</taxon>
        <taxon>Ktedonobacteria</taxon>
        <taxon>Ktedonobacterales</taxon>
        <taxon>Reticulibacteraceae</taxon>
        <taxon>Reticulibacter</taxon>
    </lineage>
</organism>
<proteinExistence type="predicted"/>
<accession>A0A8J3N650</accession>
<sequence>MLWLTYLGGYAITQFLVFFARANTVVPLFTLNWGFKQAQWTSLIVLLLVIPLTLWARRWHFAEVIPEGEIPATYGMPPSRHKAVSAPIEEESIHVSHLETK</sequence>
<dbReference type="RefSeq" id="WP_220207757.1">
    <property type="nucleotide sequence ID" value="NZ_BNJK01000001.1"/>
</dbReference>
<name>A0A8J3N650_9CHLR</name>
<feature type="transmembrane region" description="Helical" evidence="1">
    <location>
        <begin position="38"/>
        <end position="56"/>
    </location>
</feature>
<evidence type="ECO:0000313" key="3">
    <source>
        <dbReference type="Proteomes" id="UP000597444"/>
    </source>
</evidence>
<evidence type="ECO:0000313" key="2">
    <source>
        <dbReference type="EMBL" id="GHO97178.1"/>
    </source>
</evidence>
<dbReference type="Proteomes" id="UP000597444">
    <property type="component" value="Unassembled WGS sequence"/>
</dbReference>
<dbReference type="EMBL" id="BNJK01000001">
    <property type="protein sequence ID" value="GHO97178.1"/>
    <property type="molecule type" value="Genomic_DNA"/>
</dbReference>
<gene>
    <name evidence="2" type="ORF">KSF_072260</name>
</gene>
<keyword evidence="3" id="KW-1185">Reference proteome</keyword>
<comment type="caution">
    <text evidence="2">The sequence shown here is derived from an EMBL/GenBank/DDBJ whole genome shotgun (WGS) entry which is preliminary data.</text>
</comment>
<keyword evidence="1" id="KW-0812">Transmembrane</keyword>
<protein>
    <submittedName>
        <fullName evidence="2">Uncharacterized protein</fullName>
    </submittedName>
</protein>
<keyword evidence="1" id="KW-0472">Membrane</keyword>
<reference evidence="2" key="1">
    <citation type="submission" date="2020-10" db="EMBL/GenBank/DDBJ databases">
        <title>Taxonomic study of unclassified bacteria belonging to the class Ktedonobacteria.</title>
        <authorList>
            <person name="Yabe S."/>
            <person name="Wang C.M."/>
            <person name="Zheng Y."/>
            <person name="Sakai Y."/>
            <person name="Cavaletti L."/>
            <person name="Monciardini P."/>
            <person name="Donadio S."/>
        </authorList>
    </citation>
    <scope>NUCLEOTIDE SEQUENCE</scope>
    <source>
        <strain evidence="2">ID150040</strain>
    </source>
</reference>
<keyword evidence="1" id="KW-1133">Transmembrane helix</keyword>